<keyword evidence="2" id="KW-0378">Hydrolase</keyword>
<feature type="non-terminal residue" evidence="4">
    <location>
        <position position="1"/>
    </location>
</feature>
<evidence type="ECO:0000256" key="2">
    <source>
        <dbReference type="ARBA" id="ARBA00022801"/>
    </source>
</evidence>
<name>X1UQU8_9ZZZZ</name>
<dbReference type="PANTHER" id="PTHR42693">
    <property type="entry name" value="ARYLSULFATASE FAMILY MEMBER"/>
    <property type="match status" value="1"/>
</dbReference>
<dbReference type="InterPro" id="IPR050738">
    <property type="entry name" value="Sulfatase"/>
</dbReference>
<dbReference type="InterPro" id="IPR000917">
    <property type="entry name" value="Sulfatase_N"/>
</dbReference>
<proteinExistence type="inferred from homology"/>
<dbReference type="SUPFAM" id="SSF53649">
    <property type="entry name" value="Alkaline phosphatase-like"/>
    <property type="match status" value="1"/>
</dbReference>
<evidence type="ECO:0000256" key="1">
    <source>
        <dbReference type="ARBA" id="ARBA00008779"/>
    </source>
</evidence>
<evidence type="ECO:0000313" key="4">
    <source>
        <dbReference type="EMBL" id="GAJ02266.1"/>
    </source>
</evidence>
<reference evidence="4" key="1">
    <citation type="journal article" date="2014" name="Front. Microbiol.">
        <title>High frequency of phylogenetically diverse reductive dehalogenase-homologous genes in deep subseafloor sedimentary metagenomes.</title>
        <authorList>
            <person name="Kawai M."/>
            <person name="Futagami T."/>
            <person name="Toyoda A."/>
            <person name="Takaki Y."/>
            <person name="Nishi S."/>
            <person name="Hori S."/>
            <person name="Arai W."/>
            <person name="Tsubouchi T."/>
            <person name="Morono Y."/>
            <person name="Uchiyama I."/>
            <person name="Ito T."/>
            <person name="Fujiyama A."/>
            <person name="Inagaki F."/>
            <person name="Takami H."/>
        </authorList>
    </citation>
    <scope>NUCLEOTIDE SEQUENCE</scope>
    <source>
        <strain evidence="4">Expedition CK06-06</strain>
    </source>
</reference>
<dbReference type="GO" id="GO:0004065">
    <property type="term" value="F:arylsulfatase activity"/>
    <property type="evidence" value="ECO:0007669"/>
    <property type="project" value="TreeGrafter"/>
</dbReference>
<dbReference type="EMBL" id="BARW01016191">
    <property type="protein sequence ID" value="GAJ02266.1"/>
    <property type="molecule type" value="Genomic_DNA"/>
</dbReference>
<feature type="non-terminal residue" evidence="4">
    <location>
        <position position="285"/>
    </location>
</feature>
<dbReference type="CDD" id="cd16027">
    <property type="entry name" value="SGSH"/>
    <property type="match status" value="1"/>
</dbReference>
<dbReference type="Pfam" id="PF00884">
    <property type="entry name" value="Sulfatase"/>
    <property type="match status" value="1"/>
</dbReference>
<accession>X1UQU8</accession>
<comment type="caution">
    <text evidence="4">The sequence shown here is derived from an EMBL/GenBank/DDBJ whole genome shotgun (WGS) entry which is preliminary data.</text>
</comment>
<comment type="similarity">
    <text evidence="1">Belongs to the sulfatase family.</text>
</comment>
<dbReference type="InterPro" id="IPR017850">
    <property type="entry name" value="Alkaline_phosphatase_core_sf"/>
</dbReference>
<gene>
    <name evidence="4" type="ORF">S12H4_28246</name>
</gene>
<dbReference type="PANTHER" id="PTHR42693:SF53">
    <property type="entry name" value="ENDO-4-O-SULFATASE"/>
    <property type="match status" value="1"/>
</dbReference>
<protein>
    <recommendedName>
        <fullName evidence="3">Sulfatase N-terminal domain-containing protein</fullName>
    </recommendedName>
</protein>
<evidence type="ECO:0000259" key="3">
    <source>
        <dbReference type="Pfam" id="PF00884"/>
    </source>
</evidence>
<sequence>ECASASARRASKTTNRKPNILWILSEDICPDLSCYGTPAVQTPNLDKLAGEGVRFTSAFTTSPVCSTSRSAMITGMYQTTIGVHHHRSHRNDGYTLPKPVRLITDYFRQARYFTANVKTAAPGVKGSGKTDFNFKFSNAFDGSDWNQRQADQPFFAQLSISMTHRGGHWKTVREKLDNPVDPAKVKLPPYYPDHPVARDDWATYLNSIQVMDGYVGKILQRLDDEGLSDNTVVIFIGDHGRCHVRGKQWLYDGGIHIPLIVRWPGRLKAGQVCDHLVSSIDISAT</sequence>
<organism evidence="4">
    <name type="scientific">marine sediment metagenome</name>
    <dbReference type="NCBI Taxonomy" id="412755"/>
    <lineage>
        <taxon>unclassified sequences</taxon>
        <taxon>metagenomes</taxon>
        <taxon>ecological metagenomes</taxon>
    </lineage>
</organism>
<dbReference type="Gene3D" id="3.40.720.10">
    <property type="entry name" value="Alkaline Phosphatase, subunit A"/>
    <property type="match status" value="1"/>
</dbReference>
<dbReference type="AlphaFoldDB" id="X1UQU8"/>
<feature type="domain" description="Sulfatase N-terminal" evidence="3">
    <location>
        <begin position="18"/>
        <end position="285"/>
    </location>
</feature>